<comment type="subcellular location">
    <subcellularLocation>
        <location evidence="1">Cell membrane</location>
        <topology evidence="1">Multi-pass membrane protein</topology>
    </subcellularLocation>
</comment>
<evidence type="ECO:0000256" key="5">
    <source>
        <dbReference type="ARBA" id="ARBA00023136"/>
    </source>
</evidence>
<evidence type="ECO:0000256" key="1">
    <source>
        <dbReference type="ARBA" id="ARBA00004651"/>
    </source>
</evidence>
<keyword evidence="5 7" id="KW-0472">Membrane</keyword>
<accession>A0A6B0T419</accession>
<feature type="region of interest" description="Disordered" evidence="6">
    <location>
        <begin position="262"/>
        <end position="283"/>
    </location>
</feature>
<dbReference type="RefSeq" id="WP_159665257.1">
    <property type="nucleotide sequence ID" value="NZ_WUUS01000004.1"/>
</dbReference>
<feature type="transmembrane region" description="Helical" evidence="7">
    <location>
        <begin position="161"/>
        <end position="182"/>
    </location>
</feature>
<dbReference type="GO" id="GO:0005886">
    <property type="term" value="C:plasma membrane"/>
    <property type="evidence" value="ECO:0007669"/>
    <property type="project" value="UniProtKB-SubCell"/>
</dbReference>
<keyword evidence="9" id="KW-1185">Reference proteome</keyword>
<keyword evidence="3 7" id="KW-0812">Transmembrane</keyword>
<gene>
    <name evidence="8" type="ORF">GRX01_07850</name>
</gene>
<dbReference type="Proteomes" id="UP000437065">
    <property type="component" value="Unassembled WGS sequence"/>
</dbReference>
<feature type="compositionally biased region" description="Polar residues" evidence="6">
    <location>
        <begin position="318"/>
        <end position="330"/>
    </location>
</feature>
<evidence type="ECO:0000256" key="4">
    <source>
        <dbReference type="ARBA" id="ARBA00022989"/>
    </source>
</evidence>
<evidence type="ECO:0000256" key="7">
    <source>
        <dbReference type="SAM" id="Phobius"/>
    </source>
</evidence>
<dbReference type="InterPro" id="IPR017039">
    <property type="entry name" value="Virul_fac_BrkB"/>
</dbReference>
<dbReference type="Pfam" id="PF03631">
    <property type="entry name" value="Virul_fac_BrkB"/>
    <property type="match status" value="1"/>
</dbReference>
<name>A0A6B0T419_9EURY</name>
<feature type="transmembrane region" description="Helical" evidence="7">
    <location>
        <begin position="30"/>
        <end position="56"/>
    </location>
</feature>
<feature type="transmembrane region" description="Helical" evidence="7">
    <location>
        <begin position="76"/>
        <end position="99"/>
    </location>
</feature>
<evidence type="ECO:0000256" key="3">
    <source>
        <dbReference type="ARBA" id="ARBA00022692"/>
    </source>
</evidence>
<dbReference type="AlphaFoldDB" id="A0A6B0T419"/>
<organism evidence="8 9">
    <name type="scientific">Halobaculum saliterrae</name>
    <dbReference type="NCBI Taxonomy" id="2073113"/>
    <lineage>
        <taxon>Archaea</taxon>
        <taxon>Methanobacteriati</taxon>
        <taxon>Methanobacteriota</taxon>
        <taxon>Stenosarchaea group</taxon>
        <taxon>Halobacteria</taxon>
        <taxon>Halobacteriales</taxon>
        <taxon>Haloferacaceae</taxon>
        <taxon>Halobaculum</taxon>
    </lineage>
</organism>
<feature type="region of interest" description="Disordered" evidence="6">
    <location>
        <begin position="302"/>
        <end position="369"/>
    </location>
</feature>
<proteinExistence type="predicted"/>
<dbReference type="OrthoDB" id="204872at2157"/>
<feature type="transmembrane region" description="Helical" evidence="7">
    <location>
        <begin position="228"/>
        <end position="251"/>
    </location>
</feature>
<dbReference type="NCBIfam" id="TIGR00765">
    <property type="entry name" value="yihY_not_rbn"/>
    <property type="match status" value="1"/>
</dbReference>
<evidence type="ECO:0000313" key="9">
    <source>
        <dbReference type="Proteomes" id="UP000437065"/>
    </source>
</evidence>
<dbReference type="PANTHER" id="PTHR30213">
    <property type="entry name" value="INNER MEMBRANE PROTEIN YHJD"/>
    <property type="match status" value="1"/>
</dbReference>
<feature type="compositionally biased region" description="Basic and acidic residues" evidence="6">
    <location>
        <begin position="357"/>
        <end position="369"/>
    </location>
</feature>
<dbReference type="PANTHER" id="PTHR30213:SF0">
    <property type="entry name" value="UPF0761 MEMBRANE PROTEIN YIHY"/>
    <property type="match status" value="1"/>
</dbReference>
<feature type="transmembrane region" description="Helical" evidence="7">
    <location>
        <begin position="132"/>
        <end position="155"/>
    </location>
</feature>
<protein>
    <submittedName>
        <fullName evidence="8">YihY family inner membrane protein</fullName>
    </submittedName>
</protein>
<sequence length="425" mass="44840">MVAFSGVTQTVKRVVSDFSDKNVTFMAAGIAYNALVSLAPLVILSLLLVSAVGGGLEERLLAVATDSLPGPIADAIVGIAGSQPSLAGVSVVGVVVLLWGTLKIFRGLDTAFSEIYETTVENSLRDQLVDGAVVFAVLVAAIVATVGVTALFSVLSETIPLVGLLTPVVLIAGLVAAFLPMYRRFPDADLEWREALPGAVVGAVGWAVLQGIFQVYLTFKGDGSGGFFGGVIVVVTWLYFSSLVLLLGAVLNSVLGGHSTGQPGGVGASVAQRGTDTELDTAMDRDELSGYLRDLRERLTGRYEELDPSDEPAGAASNGETVGSRASSPRPTGAGPENDDGAALLADEPVTKTGRRRGSDGGVREDREVREIRGTLRTFRPRSLEGDPVEVIERSRVDCDERVHEITITWRTAEPEVEDDTSDRR</sequence>
<dbReference type="EMBL" id="WUUS01000004">
    <property type="protein sequence ID" value="MXR41249.1"/>
    <property type="molecule type" value="Genomic_DNA"/>
</dbReference>
<keyword evidence="4 7" id="KW-1133">Transmembrane helix</keyword>
<keyword evidence="2" id="KW-1003">Cell membrane</keyword>
<evidence type="ECO:0000256" key="2">
    <source>
        <dbReference type="ARBA" id="ARBA00022475"/>
    </source>
</evidence>
<feature type="transmembrane region" description="Helical" evidence="7">
    <location>
        <begin position="194"/>
        <end position="216"/>
    </location>
</feature>
<comment type="caution">
    <text evidence="8">The sequence shown here is derived from an EMBL/GenBank/DDBJ whole genome shotgun (WGS) entry which is preliminary data.</text>
</comment>
<evidence type="ECO:0000313" key="8">
    <source>
        <dbReference type="EMBL" id="MXR41249.1"/>
    </source>
</evidence>
<reference evidence="8 9" key="1">
    <citation type="submission" date="2019-12" db="EMBL/GenBank/DDBJ databases">
        <title>Isolation and characterization of three novel carbon monoxide-oxidizing members of Halobacteria from salione crusts and soils.</title>
        <authorList>
            <person name="Myers M.R."/>
            <person name="King G.M."/>
        </authorList>
    </citation>
    <scope>NUCLEOTIDE SEQUENCE [LARGE SCALE GENOMIC DNA]</scope>
    <source>
        <strain evidence="8 9">WSA2</strain>
    </source>
</reference>
<evidence type="ECO:0000256" key="6">
    <source>
        <dbReference type="SAM" id="MobiDB-lite"/>
    </source>
</evidence>